<evidence type="ECO:0000313" key="11">
    <source>
        <dbReference type="Proteomes" id="UP001595705"/>
    </source>
</evidence>
<dbReference type="PANTHER" id="PTHR11733">
    <property type="entry name" value="ZINC METALLOPROTEASE FAMILY M13 NEPRILYSIN-RELATED"/>
    <property type="match status" value="1"/>
</dbReference>
<dbReference type="InterPro" id="IPR008753">
    <property type="entry name" value="Peptidase_M13_N"/>
</dbReference>
<evidence type="ECO:0000256" key="2">
    <source>
        <dbReference type="ARBA" id="ARBA00022670"/>
    </source>
</evidence>
<reference evidence="11" key="1">
    <citation type="journal article" date="2019" name="Int. J. Syst. Evol. Microbiol.">
        <title>The Global Catalogue of Microorganisms (GCM) 10K type strain sequencing project: providing services to taxonomists for standard genome sequencing and annotation.</title>
        <authorList>
            <consortium name="The Broad Institute Genomics Platform"/>
            <consortium name="The Broad Institute Genome Sequencing Center for Infectious Disease"/>
            <person name="Wu L."/>
            <person name="Ma J."/>
        </authorList>
    </citation>
    <scope>NUCLEOTIDE SEQUENCE [LARGE SCALE GENOMIC DNA]</scope>
    <source>
        <strain evidence="11">KCTC 42441</strain>
    </source>
</reference>
<evidence type="ECO:0000256" key="6">
    <source>
        <dbReference type="ARBA" id="ARBA00023049"/>
    </source>
</evidence>
<keyword evidence="2" id="KW-0645">Protease</keyword>
<feature type="signal peptide" evidence="7">
    <location>
        <begin position="1"/>
        <end position="21"/>
    </location>
</feature>
<keyword evidence="6" id="KW-0482">Metalloprotease</keyword>
<dbReference type="Proteomes" id="UP001595705">
    <property type="component" value="Unassembled WGS sequence"/>
</dbReference>
<evidence type="ECO:0000259" key="9">
    <source>
        <dbReference type="Pfam" id="PF05649"/>
    </source>
</evidence>
<dbReference type="Gene3D" id="1.10.1380.10">
    <property type="entry name" value="Neutral endopeptidase , domain2"/>
    <property type="match status" value="1"/>
</dbReference>
<organism evidence="10 11">
    <name type="scientific">Luteimonas soli</name>
    <dbReference type="NCBI Taxonomy" id="1648966"/>
    <lineage>
        <taxon>Bacteria</taxon>
        <taxon>Pseudomonadati</taxon>
        <taxon>Pseudomonadota</taxon>
        <taxon>Gammaproteobacteria</taxon>
        <taxon>Lysobacterales</taxon>
        <taxon>Lysobacteraceae</taxon>
        <taxon>Luteimonas</taxon>
    </lineage>
</organism>
<keyword evidence="3" id="KW-0479">Metal-binding</keyword>
<comment type="caution">
    <text evidence="10">The sequence shown here is derived from an EMBL/GenBank/DDBJ whole genome shotgun (WGS) entry which is preliminary data.</text>
</comment>
<name>A0ABV7XLA9_9GAMM</name>
<feature type="domain" description="Peptidase M13 C-terminal" evidence="8">
    <location>
        <begin position="502"/>
        <end position="702"/>
    </location>
</feature>
<dbReference type="RefSeq" id="WP_386743172.1">
    <property type="nucleotide sequence ID" value="NZ_JBHRYA010000007.1"/>
</dbReference>
<dbReference type="InterPro" id="IPR018497">
    <property type="entry name" value="Peptidase_M13_C"/>
</dbReference>
<dbReference type="CDD" id="cd08662">
    <property type="entry name" value="M13"/>
    <property type="match status" value="1"/>
</dbReference>
<feature type="chain" id="PRO_5047342141" evidence="7">
    <location>
        <begin position="22"/>
        <end position="705"/>
    </location>
</feature>
<dbReference type="InterPro" id="IPR000718">
    <property type="entry name" value="Peptidase_M13"/>
</dbReference>
<keyword evidence="7" id="KW-0732">Signal</keyword>
<evidence type="ECO:0000256" key="1">
    <source>
        <dbReference type="ARBA" id="ARBA00001947"/>
    </source>
</evidence>
<dbReference type="Gene3D" id="3.40.390.10">
    <property type="entry name" value="Collagenase (Catalytic Domain)"/>
    <property type="match status" value="1"/>
</dbReference>
<gene>
    <name evidence="10" type="ORF">ACFONC_07810</name>
</gene>
<dbReference type="Pfam" id="PF05649">
    <property type="entry name" value="Peptidase_M13_N"/>
    <property type="match status" value="1"/>
</dbReference>
<keyword evidence="11" id="KW-1185">Reference proteome</keyword>
<dbReference type="Pfam" id="PF01431">
    <property type="entry name" value="Peptidase_M13"/>
    <property type="match status" value="1"/>
</dbReference>
<keyword evidence="4" id="KW-0378">Hydrolase</keyword>
<sequence>MPSPNPLALAVLAVAIAGTLAGCQRSPTPAAGQEAPAAPATAEQAPAAPVIGIDLAGIDKSVQPGDDFDEYANGNWRKTAVIPDDRSSTGVFYEVFRKAEQRNRELVQGIAAANPAAGTDERRIADYYAAFMDEAAIESHGLAPVQPELDAIQAIGDKAALATYLGQGLRADVDPLNATDYQTDRLFGLFVTQGLQDPAHNTAYLLQGGLGMPNRDYYLSDDKEMVAVRDKYRAYVAALLKQAGVADADAKAKSIYALEEKIARAQASIVDTNDVHKAQPWPLADFATKAPGLDWAAYFKAAGLDGQPSITVWQPDAIAKLSALTASEPLQAWQDWATFHAIDRASPLLPKAYADLSFGFHGTALSGTPQQRERWKRALSAVNRDLGDAVGKLYVDKYFPAASREKIQQLVANLLAVFPERIDKLDWMDPATKQKAKEKVAATKVGVGYPDSWRDYSSLEIKPDDALGNAQRAELAEYRHQLAKLGKAPDRGEWWMTPQTVNAINIPLQNALNFPAAILEPPFFDPNADDAANYGSIGAVIGHEISHSFDNLGSEFDAQGKLQNWWTPEDAAHFKAAGQKLVAQYDAYEPLPGLHINGAQTLGENIADLAGLEVAHQAYLKSLDGKPAPVIDGLSGDQRFFLAFGQSWRSKTRDAALRAQVVGDVHAPGRFRAMTVRNIDAWYDAFDAKDGQKMYLPPEERVRIW</sequence>
<protein>
    <submittedName>
        <fullName evidence="10">M13 family metallopeptidase</fullName>
    </submittedName>
</protein>
<dbReference type="InterPro" id="IPR024079">
    <property type="entry name" value="MetalloPept_cat_dom_sf"/>
</dbReference>
<evidence type="ECO:0000313" key="10">
    <source>
        <dbReference type="EMBL" id="MFC3716053.1"/>
    </source>
</evidence>
<evidence type="ECO:0000256" key="7">
    <source>
        <dbReference type="SAM" id="SignalP"/>
    </source>
</evidence>
<dbReference type="EMBL" id="JBHRYA010000007">
    <property type="protein sequence ID" value="MFC3716053.1"/>
    <property type="molecule type" value="Genomic_DNA"/>
</dbReference>
<dbReference type="PROSITE" id="PS51885">
    <property type="entry name" value="NEPRILYSIN"/>
    <property type="match status" value="1"/>
</dbReference>
<evidence type="ECO:0000256" key="4">
    <source>
        <dbReference type="ARBA" id="ARBA00022801"/>
    </source>
</evidence>
<evidence type="ECO:0000259" key="8">
    <source>
        <dbReference type="Pfam" id="PF01431"/>
    </source>
</evidence>
<evidence type="ECO:0000256" key="5">
    <source>
        <dbReference type="ARBA" id="ARBA00022833"/>
    </source>
</evidence>
<dbReference type="InterPro" id="IPR042089">
    <property type="entry name" value="Peptidase_M13_dom_2"/>
</dbReference>
<accession>A0ABV7XLA9</accession>
<keyword evidence="5" id="KW-0862">Zinc</keyword>
<dbReference type="PRINTS" id="PR00786">
    <property type="entry name" value="NEPRILYSIN"/>
</dbReference>
<comment type="cofactor">
    <cofactor evidence="1">
        <name>Zn(2+)</name>
        <dbReference type="ChEBI" id="CHEBI:29105"/>
    </cofactor>
</comment>
<dbReference type="PANTHER" id="PTHR11733:SF211">
    <property type="entry name" value="OLIGOPEPTIDASE LIPOPROTEIN M13 FAMILY"/>
    <property type="match status" value="1"/>
</dbReference>
<feature type="domain" description="Peptidase M13 N-terminal" evidence="9">
    <location>
        <begin position="64"/>
        <end position="450"/>
    </location>
</feature>
<evidence type="ECO:0000256" key="3">
    <source>
        <dbReference type="ARBA" id="ARBA00022723"/>
    </source>
</evidence>
<dbReference type="SUPFAM" id="SSF55486">
    <property type="entry name" value="Metalloproteases ('zincins'), catalytic domain"/>
    <property type="match status" value="1"/>
</dbReference>
<proteinExistence type="predicted"/>